<gene>
    <name evidence="1" type="ORF">ARMGADRAFT_165184</name>
</gene>
<reference evidence="2" key="1">
    <citation type="journal article" date="2017" name="Nat. Ecol. Evol.">
        <title>Genome expansion and lineage-specific genetic innovations in the forest pathogenic fungi Armillaria.</title>
        <authorList>
            <person name="Sipos G."/>
            <person name="Prasanna A.N."/>
            <person name="Walter M.C."/>
            <person name="O'Connor E."/>
            <person name="Balint B."/>
            <person name="Krizsan K."/>
            <person name="Kiss B."/>
            <person name="Hess J."/>
            <person name="Varga T."/>
            <person name="Slot J."/>
            <person name="Riley R."/>
            <person name="Boka B."/>
            <person name="Rigling D."/>
            <person name="Barry K."/>
            <person name="Lee J."/>
            <person name="Mihaltcheva S."/>
            <person name="LaButti K."/>
            <person name="Lipzen A."/>
            <person name="Waldron R."/>
            <person name="Moloney N.M."/>
            <person name="Sperisen C."/>
            <person name="Kredics L."/>
            <person name="Vagvoelgyi C."/>
            <person name="Patrignani A."/>
            <person name="Fitzpatrick D."/>
            <person name="Nagy I."/>
            <person name="Doyle S."/>
            <person name="Anderson J.B."/>
            <person name="Grigoriev I.V."/>
            <person name="Gueldener U."/>
            <person name="Muensterkoetter M."/>
            <person name="Nagy L.G."/>
        </authorList>
    </citation>
    <scope>NUCLEOTIDE SEQUENCE [LARGE SCALE GENOMIC DNA]</scope>
    <source>
        <strain evidence="2">Ar21-2</strain>
    </source>
</reference>
<accession>A0A2H3DW99</accession>
<keyword evidence="2" id="KW-1185">Reference proteome</keyword>
<proteinExistence type="predicted"/>
<dbReference type="PROSITE" id="PS51257">
    <property type="entry name" value="PROKAR_LIPOPROTEIN"/>
    <property type="match status" value="1"/>
</dbReference>
<dbReference type="Proteomes" id="UP000217790">
    <property type="component" value="Unassembled WGS sequence"/>
</dbReference>
<dbReference type="EMBL" id="KZ293658">
    <property type="protein sequence ID" value="PBK92563.1"/>
    <property type="molecule type" value="Genomic_DNA"/>
</dbReference>
<sequence>MHILKTSLKFLARRLRPWLVSGASANGICSVASCGARHHTIILYCLFREWIKLFASMTLRIAVGIINAVLPLAQSATYGPQSLMVCI</sequence>
<evidence type="ECO:0000313" key="1">
    <source>
        <dbReference type="EMBL" id="PBK92563.1"/>
    </source>
</evidence>
<dbReference type="InParanoid" id="A0A2H3DW99"/>
<organism evidence="1 2">
    <name type="scientific">Armillaria gallica</name>
    <name type="common">Bulbous honey fungus</name>
    <name type="synonym">Armillaria bulbosa</name>
    <dbReference type="NCBI Taxonomy" id="47427"/>
    <lineage>
        <taxon>Eukaryota</taxon>
        <taxon>Fungi</taxon>
        <taxon>Dikarya</taxon>
        <taxon>Basidiomycota</taxon>
        <taxon>Agaricomycotina</taxon>
        <taxon>Agaricomycetes</taxon>
        <taxon>Agaricomycetidae</taxon>
        <taxon>Agaricales</taxon>
        <taxon>Marasmiineae</taxon>
        <taxon>Physalacriaceae</taxon>
        <taxon>Armillaria</taxon>
    </lineage>
</organism>
<name>A0A2H3DW99_ARMGA</name>
<protein>
    <submittedName>
        <fullName evidence="1">Uncharacterized protein</fullName>
    </submittedName>
</protein>
<evidence type="ECO:0000313" key="2">
    <source>
        <dbReference type="Proteomes" id="UP000217790"/>
    </source>
</evidence>
<dbReference type="AlphaFoldDB" id="A0A2H3DW99"/>